<keyword evidence="1" id="KW-0732">Signal</keyword>
<dbReference type="SUPFAM" id="SSF51445">
    <property type="entry name" value="(Trans)glycosidases"/>
    <property type="match status" value="1"/>
</dbReference>
<organism evidence="4 5">
    <name type="scientific">Plantactinospora endophytica</name>
    <dbReference type="NCBI Taxonomy" id="673535"/>
    <lineage>
        <taxon>Bacteria</taxon>
        <taxon>Bacillati</taxon>
        <taxon>Actinomycetota</taxon>
        <taxon>Actinomycetes</taxon>
        <taxon>Micromonosporales</taxon>
        <taxon>Micromonosporaceae</taxon>
        <taxon>Plantactinospora</taxon>
    </lineage>
</organism>
<dbReference type="RefSeq" id="WP_203869561.1">
    <property type="nucleotide sequence ID" value="NZ_BONW01000034.1"/>
</dbReference>
<dbReference type="InterPro" id="IPR015020">
    <property type="entry name" value="Rv2525c-like_Glyco_Hydro-like"/>
</dbReference>
<dbReference type="InterPro" id="IPR033803">
    <property type="entry name" value="CBD-like_Golvesin-Xly"/>
</dbReference>
<keyword evidence="5" id="KW-1185">Reference proteome</keyword>
<feature type="chain" id="PRO_5045984006" description="DUF1906 domain-containing protein" evidence="1">
    <location>
        <begin position="28"/>
        <end position="572"/>
    </location>
</feature>
<sequence length="572" mass="60018">MKRIMAGLTGLATVLAGSALAVAPARAGLPAVPAAPEGSRTVSYQGYRVAVPQNWPVVDLAAEPHACLRFDRPAVYLGRPGNQSACPSRLVGRTAGLHIEPIDARSADRLPAAAATTAPGAATVAAPVSRDDAIQVAVRDAGVLVTAVHTPLTEALVRRVLGTATLGPDAVSPPAATEALTRPGAASAPLAAAGPQPGTFVGRGFDTCTAPSQATMNAWRTSSPYRAVGIYISGASRSCSQPNLTATWVTNQTNNGWRLIPIELDRQAPCGTRTPKMSADPATARSQGASRATSAVSAAQALGILAGSTIYNDIEHYPSNASCKAAVLSYLSGWTERLHALGYLSGMYSSGSSGVADLCGAYNDPAYTRVDQLWFAWWNDAANLDAGPYCPAEYYANHQRLHQYAGDVQETWGGVRIQIDRNYLDVSTDGGGGQPPTWSSIVDNSTAGRFTASANWGTSTYSAQRHGTDYRFADPVPSSDVAWYRVNVPETANYQVSVWYPADSGYNDSTPFVVATTSGNQTVRVNQRLTGGQWVPLGVFPLAAGDGDRVGVSRWTSGTGYVIADAVRVTRV</sequence>
<dbReference type="EMBL" id="BONW01000034">
    <property type="protein sequence ID" value="GIG91167.1"/>
    <property type="molecule type" value="Genomic_DNA"/>
</dbReference>
<feature type="domain" description="Rv2525c-like glycoside hydrolase-like" evidence="2">
    <location>
        <begin position="217"/>
        <end position="423"/>
    </location>
</feature>
<evidence type="ECO:0000256" key="1">
    <source>
        <dbReference type="SAM" id="SignalP"/>
    </source>
</evidence>
<dbReference type="Pfam" id="PF25275">
    <property type="entry name" value="Golvesin_C"/>
    <property type="match status" value="1"/>
</dbReference>
<accession>A0ABQ4E8V5</accession>
<evidence type="ECO:0008006" key="6">
    <source>
        <dbReference type="Google" id="ProtNLM"/>
    </source>
</evidence>
<dbReference type="Pfam" id="PF08924">
    <property type="entry name" value="Rv2525c_GlyHyd-like"/>
    <property type="match status" value="1"/>
</dbReference>
<evidence type="ECO:0000259" key="3">
    <source>
        <dbReference type="Pfam" id="PF25275"/>
    </source>
</evidence>
<feature type="domain" description="Golvesin/Xly CBD-like" evidence="3">
    <location>
        <begin position="441"/>
        <end position="571"/>
    </location>
</feature>
<evidence type="ECO:0000259" key="2">
    <source>
        <dbReference type="Pfam" id="PF08924"/>
    </source>
</evidence>
<proteinExistence type="predicted"/>
<gene>
    <name evidence="4" type="ORF">Pen02_61030</name>
</gene>
<name>A0ABQ4E8V5_9ACTN</name>
<protein>
    <recommendedName>
        <fullName evidence="6">DUF1906 domain-containing protein</fullName>
    </recommendedName>
</protein>
<dbReference type="Proteomes" id="UP000646749">
    <property type="component" value="Unassembled WGS sequence"/>
</dbReference>
<comment type="caution">
    <text evidence="4">The sequence shown here is derived from an EMBL/GenBank/DDBJ whole genome shotgun (WGS) entry which is preliminary data.</text>
</comment>
<evidence type="ECO:0000313" key="5">
    <source>
        <dbReference type="Proteomes" id="UP000646749"/>
    </source>
</evidence>
<feature type="signal peptide" evidence="1">
    <location>
        <begin position="1"/>
        <end position="27"/>
    </location>
</feature>
<dbReference type="CDD" id="cd14488">
    <property type="entry name" value="CBM6-CBM35-CBM36_like_2"/>
    <property type="match status" value="1"/>
</dbReference>
<reference evidence="4 5" key="1">
    <citation type="submission" date="2021-01" db="EMBL/GenBank/DDBJ databases">
        <title>Whole genome shotgun sequence of Plantactinospora endophytica NBRC 110450.</title>
        <authorList>
            <person name="Komaki H."/>
            <person name="Tamura T."/>
        </authorList>
    </citation>
    <scope>NUCLEOTIDE SEQUENCE [LARGE SCALE GENOMIC DNA]</scope>
    <source>
        <strain evidence="4 5">NBRC 110450</strain>
    </source>
</reference>
<dbReference type="InterPro" id="IPR017853">
    <property type="entry name" value="GH"/>
</dbReference>
<evidence type="ECO:0000313" key="4">
    <source>
        <dbReference type="EMBL" id="GIG91167.1"/>
    </source>
</evidence>
<dbReference type="Gene3D" id="3.20.20.80">
    <property type="entry name" value="Glycosidases"/>
    <property type="match status" value="1"/>
</dbReference>